<dbReference type="Gene3D" id="3.20.20.80">
    <property type="entry name" value="Glycosidases"/>
    <property type="match status" value="1"/>
</dbReference>
<dbReference type="PANTHER" id="PTHR31451">
    <property type="match status" value="1"/>
</dbReference>
<dbReference type="SUPFAM" id="SSF51445">
    <property type="entry name" value="(Trans)glycosidases"/>
    <property type="match status" value="1"/>
</dbReference>
<name>A0A927PL93_9ACTN</name>
<reference evidence="2" key="1">
    <citation type="submission" date="2020-09" db="EMBL/GenBank/DDBJ databases">
        <title>Hoyosella lacisalsi sp. nov., a halotolerant actinobacterium isolated from soil of Lake Gudzhirganskoe.</title>
        <authorList>
            <person name="Yang Q."/>
            <person name="Guo P.Y."/>
            <person name="Liu S.W."/>
            <person name="Li F.N."/>
            <person name="Sun C.H."/>
        </authorList>
    </citation>
    <scope>NUCLEOTIDE SEQUENCE</scope>
    <source>
        <strain evidence="2">G463</strain>
    </source>
</reference>
<feature type="chain" id="PRO_5037597903" evidence="1">
    <location>
        <begin position="22"/>
        <end position="366"/>
    </location>
</feature>
<dbReference type="Proteomes" id="UP000642993">
    <property type="component" value="Unassembled WGS sequence"/>
</dbReference>
<evidence type="ECO:0000256" key="1">
    <source>
        <dbReference type="SAM" id="SignalP"/>
    </source>
</evidence>
<accession>A0A927PL93</accession>
<comment type="caution">
    <text evidence="2">The sequence shown here is derived from an EMBL/GenBank/DDBJ whole genome shotgun (WGS) entry which is preliminary data.</text>
</comment>
<protein>
    <submittedName>
        <fullName evidence="2">Beta-mannosidase</fullName>
    </submittedName>
</protein>
<keyword evidence="1" id="KW-0732">Signal</keyword>
<organism evidence="2 3">
    <name type="scientific">Lolliginicoccus lacisalsi</name>
    <dbReference type="NCBI Taxonomy" id="2742202"/>
    <lineage>
        <taxon>Bacteria</taxon>
        <taxon>Bacillati</taxon>
        <taxon>Actinomycetota</taxon>
        <taxon>Actinomycetes</taxon>
        <taxon>Mycobacteriales</taxon>
        <taxon>Hoyosellaceae</taxon>
        <taxon>Lolliginicoccus</taxon>
    </lineage>
</organism>
<sequence length="366" mass="39560">MRSACRRIVVVASALAITAVAACVPLAERTVPSGTPRVTMSAGSLLLDGSEWWPVGFNAYQLATDWAINAGCGAEVDLDNYFSALPEGSLTRFNAFQSFAVDKSTGAISYEALDAVLRAAEAHDQLVIPVLAGQDGACDGELFKQHGWYASGWRDVPMPVLTVEHWARSLVSRWSGSPAIAAWELVGEPEPSVCIDYACAMENRRCPADSAQVLRRFFDEAGAFIAALDPDRLITAGYLGGDQCGTAGEDFLVPSSSRHVDVLQFHDYSIEDPTLLEGHRDSVESRVMQARVLGKPLLVAEIGVSAGSCRSVEERAALVEAEIRDYHRLGAAGALFWSFVPDPRTHQCTMDIGPRDPLWDMLGELS</sequence>
<proteinExistence type="predicted"/>
<evidence type="ECO:0000313" key="3">
    <source>
        <dbReference type="Proteomes" id="UP000642993"/>
    </source>
</evidence>
<dbReference type="PROSITE" id="PS51257">
    <property type="entry name" value="PROKAR_LIPOPROTEIN"/>
    <property type="match status" value="1"/>
</dbReference>
<dbReference type="InterPro" id="IPR017853">
    <property type="entry name" value="GH"/>
</dbReference>
<gene>
    <name evidence="2" type="ORF">HT102_01405</name>
</gene>
<dbReference type="EMBL" id="JACYWE010000001">
    <property type="protein sequence ID" value="MBD8505147.1"/>
    <property type="molecule type" value="Genomic_DNA"/>
</dbReference>
<dbReference type="AlphaFoldDB" id="A0A927PL93"/>
<keyword evidence="3" id="KW-1185">Reference proteome</keyword>
<feature type="signal peptide" evidence="1">
    <location>
        <begin position="1"/>
        <end position="21"/>
    </location>
</feature>
<evidence type="ECO:0000313" key="2">
    <source>
        <dbReference type="EMBL" id="MBD8505147.1"/>
    </source>
</evidence>
<dbReference type="GO" id="GO:0004553">
    <property type="term" value="F:hydrolase activity, hydrolyzing O-glycosyl compounds"/>
    <property type="evidence" value="ECO:0007669"/>
    <property type="project" value="InterPro"/>
</dbReference>
<dbReference type="InterPro" id="IPR045053">
    <property type="entry name" value="MAN-like"/>
</dbReference>